<sequence>MKSWLQRCTVIVASVAILFGGISQAGAEPVLNWVEGTGQSIDMGEGLASFTLQEDMIFLNGKDAQTFQTESGGKPSGEEIGAVFPAAEDATWGVFIEYTNSGHIKDDEKDKIDAEELLQSYKNGTEAANEELDPSRHLFVDSWDIEPSYNATTKRLTWSLLAHNSSNEKIVNYNERILTREGYISIVLVSDPDHLAADRVEMEKTVLSSFKVKEGKRYEDFDKSTDKVAEYGLTGLVLGGAGLAVAKKVGFLALILGLFKKFWIVVVAAIAGLWRLITGKKKKEETTVPPSNDDTPQSLT</sequence>
<comment type="caution">
    <text evidence="3">The sequence shown here is derived from an EMBL/GenBank/DDBJ whole genome shotgun (WGS) entry which is preliminary data.</text>
</comment>
<dbReference type="InterPro" id="IPR018682">
    <property type="entry name" value="DUF2167_membr"/>
</dbReference>
<evidence type="ECO:0000256" key="2">
    <source>
        <dbReference type="SAM" id="SignalP"/>
    </source>
</evidence>
<keyword evidence="2" id="KW-0732">Signal</keyword>
<keyword evidence="1" id="KW-0472">Membrane</keyword>
<gene>
    <name evidence="3" type="ORF">LQV63_26325</name>
</gene>
<name>A0ABS8YLS4_9BACL</name>
<protein>
    <submittedName>
        <fullName evidence="3">DUF2167 domain-containing protein</fullName>
    </submittedName>
</protein>
<dbReference type="EMBL" id="JAJNBZ010000034">
    <property type="protein sequence ID" value="MCE5172790.1"/>
    <property type="molecule type" value="Genomic_DNA"/>
</dbReference>
<feature type="chain" id="PRO_5046309136" evidence="2">
    <location>
        <begin position="28"/>
        <end position="300"/>
    </location>
</feature>
<accession>A0ABS8YLS4</accession>
<keyword evidence="4" id="KW-1185">Reference proteome</keyword>
<dbReference type="Pfam" id="PF09935">
    <property type="entry name" value="DUF2167"/>
    <property type="match status" value="1"/>
</dbReference>
<dbReference type="RefSeq" id="WP_233698856.1">
    <property type="nucleotide sequence ID" value="NZ_JAJNBZ010000034.1"/>
</dbReference>
<dbReference type="Proteomes" id="UP001199916">
    <property type="component" value="Unassembled WGS sequence"/>
</dbReference>
<proteinExistence type="predicted"/>
<keyword evidence="1" id="KW-0812">Transmembrane</keyword>
<feature type="transmembrane region" description="Helical" evidence="1">
    <location>
        <begin position="251"/>
        <end position="274"/>
    </location>
</feature>
<feature type="signal peptide" evidence="2">
    <location>
        <begin position="1"/>
        <end position="27"/>
    </location>
</feature>
<evidence type="ECO:0000313" key="3">
    <source>
        <dbReference type="EMBL" id="MCE5172790.1"/>
    </source>
</evidence>
<reference evidence="3 4" key="1">
    <citation type="submission" date="2021-11" db="EMBL/GenBank/DDBJ databases">
        <title>Draft genome sequence of Paenibacillus profundus YoMME, a new Gram-positive bacteria with exoelectrogenic properties.</title>
        <authorList>
            <person name="Hubenova Y."/>
            <person name="Hubenova E."/>
            <person name="Manasiev Y."/>
            <person name="Peykov S."/>
            <person name="Mitov M."/>
        </authorList>
    </citation>
    <scope>NUCLEOTIDE SEQUENCE [LARGE SCALE GENOMIC DNA]</scope>
    <source>
        <strain evidence="3 4">YoMME</strain>
    </source>
</reference>
<evidence type="ECO:0000256" key="1">
    <source>
        <dbReference type="SAM" id="Phobius"/>
    </source>
</evidence>
<evidence type="ECO:0000313" key="4">
    <source>
        <dbReference type="Proteomes" id="UP001199916"/>
    </source>
</evidence>
<organism evidence="3 4">
    <name type="scientific">Paenibacillus profundus</name>
    <dbReference type="NCBI Taxonomy" id="1173085"/>
    <lineage>
        <taxon>Bacteria</taxon>
        <taxon>Bacillati</taxon>
        <taxon>Bacillota</taxon>
        <taxon>Bacilli</taxon>
        <taxon>Bacillales</taxon>
        <taxon>Paenibacillaceae</taxon>
        <taxon>Paenibacillus</taxon>
    </lineage>
</organism>
<keyword evidence="1" id="KW-1133">Transmembrane helix</keyword>